<dbReference type="EC" id="2.1.1.137" evidence="4"/>
<dbReference type="InterPro" id="IPR029063">
    <property type="entry name" value="SAM-dependent_MTases_sf"/>
</dbReference>
<dbReference type="Proteomes" id="UP000256661">
    <property type="component" value="Unassembled WGS sequence"/>
</dbReference>
<dbReference type="GO" id="GO:0030791">
    <property type="term" value="F:arsenite methyltransferase activity"/>
    <property type="evidence" value="ECO:0007669"/>
    <property type="project" value="UniProtKB-EC"/>
</dbReference>
<reference evidence="11 12" key="1">
    <citation type="submission" date="2018-08" db="EMBL/GenBank/DDBJ databases">
        <title>Sequencing the genomes of 1000 actinobacteria strains.</title>
        <authorList>
            <person name="Klenk H.-P."/>
        </authorList>
    </citation>
    <scope>NUCLEOTIDE SEQUENCE [LARGE SCALE GENOMIC DNA]</scope>
    <source>
        <strain evidence="11 12">DSM 43927</strain>
    </source>
</reference>
<feature type="compositionally biased region" description="Low complexity" evidence="9">
    <location>
        <begin position="1"/>
        <end position="12"/>
    </location>
</feature>
<feature type="region of interest" description="Disordered" evidence="9">
    <location>
        <begin position="1"/>
        <end position="23"/>
    </location>
</feature>
<dbReference type="InterPro" id="IPR026669">
    <property type="entry name" value="Arsenite_MeTrfase-like"/>
</dbReference>
<dbReference type="EMBL" id="QTTT01000001">
    <property type="protein sequence ID" value="REE99934.1"/>
    <property type="molecule type" value="Genomic_DNA"/>
</dbReference>
<comment type="catalytic activity">
    <reaction evidence="6">
        <text>arsenic triglutathione + [thioredoxin]-dithiol + S-adenosyl-L-methionine + 2 H2O = methylarsonous acid + [thioredoxin]-disulfide + 3 glutathione + S-adenosyl-L-homocysteine + H(+)</text>
        <dbReference type="Rhea" id="RHEA:69460"/>
        <dbReference type="Rhea" id="RHEA-COMP:10698"/>
        <dbReference type="Rhea" id="RHEA-COMP:10700"/>
        <dbReference type="ChEBI" id="CHEBI:15377"/>
        <dbReference type="ChEBI" id="CHEBI:15378"/>
        <dbReference type="ChEBI" id="CHEBI:17826"/>
        <dbReference type="ChEBI" id="CHEBI:29950"/>
        <dbReference type="ChEBI" id="CHEBI:50058"/>
        <dbReference type="ChEBI" id="CHEBI:57856"/>
        <dbReference type="ChEBI" id="CHEBI:57925"/>
        <dbReference type="ChEBI" id="CHEBI:59789"/>
        <dbReference type="ChEBI" id="CHEBI:183640"/>
        <dbReference type="EC" id="2.1.1.137"/>
    </reaction>
</comment>
<dbReference type="RefSeq" id="WP_116025151.1">
    <property type="nucleotide sequence ID" value="NZ_QTTT01000001.1"/>
</dbReference>
<name>A0A3D9T5E9_9ACTN</name>
<protein>
    <recommendedName>
        <fullName evidence="5">Arsenite methyltransferase</fullName>
        <ecNumber evidence="4">2.1.1.137</ecNumber>
    </recommendedName>
</protein>
<comment type="catalytic activity">
    <reaction evidence="8">
        <text>arsenic triglutathione + 3 [thioredoxin]-dithiol + 3 S-adenosyl-L-methionine = trimethylarsine + 3 [thioredoxin]-disulfide + 3 glutathione + 3 S-adenosyl-L-homocysteine + 3 H(+)</text>
        <dbReference type="Rhea" id="RHEA:69432"/>
        <dbReference type="Rhea" id="RHEA-COMP:10698"/>
        <dbReference type="Rhea" id="RHEA-COMP:10700"/>
        <dbReference type="ChEBI" id="CHEBI:15378"/>
        <dbReference type="ChEBI" id="CHEBI:27130"/>
        <dbReference type="ChEBI" id="CHEBI:29950"/>
        <dbReference type="ChEBI" id="CHEBI:50058"/>
        <dbReference type="ChEBI" id="CHEBI:57856"/>
        <dbReference type="ChEBI" id="CHEBI:57925"/>
        <dbReference type="ChEBI" id="CHEBI:59789"/>
        <dbReference type="ChEBI" id="CHEBI:183640"/>
        <dbReference type="EC" id="2.1.1.137"/>
    </reaction>
</comment>
<evidence type="ECO:0000256" key="8">
    <source>
        <dbReference type="ARBA" id="ARBA00048428"/>
    </source>
</evidence>
<accession>A0A3D9T5E9</accession>
<dbReference type="Gene3D" id="3.40.50.150">
    <property type="entry name" value="Vaccinia Virus protein VP39"/>
    <property type="match status" value="1"/>
</dbReference>
<evidence type="ECO:0000256" key="4">
    <source>
        <dbReference type="ARBA" id="ARBA00034521"/>
    </source>
</evidence>
<dbReference type="CDD" id="cd02440">
    <property type="entry name" value="AdoMet_MTases"/>
    <property type="match status" value="1"/>
</dbReference>
<dbReference type="Pfam" id="PF13847">
    <property type="entry name" value="Methyltransf_31"/>
    <property type="match status" value="1"/>
</dbReference>
<dbReference type="PANTHER" id="PTHR43675">
    <property type="entry name" value="ARSENITE METHYLTRANSFERASE"/>
    <property type="match status" value="1"/>
</dbReference>
<feature type="domain" description="Methyltransferase" evidence="10">
    <location>
        <begin position="91"/>
        <end position="225"/>
    </location>
</feature>
<dbReference type="InterPro" id="IPR025714">
    <property type="entry name" value="Methyltranfer_dom"/>
</dbReference>
<sequence>MGDNGPTETTPPRGRPHDADADELRSRVRTRYAAAARAATAGGDCCAPGSADDVRFGAGRYSVNDLAGLPADAVAAGLGCGDPLAVAHLGDGETVLDLGSGGGMDVLLSARRVGPTGRVYGLDMTEEMLELARANAAEAGADNVEFLRGHMEAVPLPDRSIDVVISNCVINLSVDKRAVFAEIHRVLRPGGRVGISDVVAEDRLTTADRAARGDHAACMAGALGFTEYREHLAAAGFTDVSLTPTHEVADGMHAVTVKATRPTTAS</sequence>
<comment type="caution">
    <text evidence="11">The sequence shown here is derived from an EMBL/GenBank/DDBJ whole genome shotgun (WGS) entry which is preliminary data.</text>
</comment>
<dbReference type="SUPFAM" id="SSF53335">
    <property type="entry name" value="S-adenosyl-L-methionine-dependent methyltransferases"/>
    <property type="match status" value="1"/>
</dbReference>
<comment type="similarity">
    <text evidence="3">Belongs to the methyltransferase superfamily. Arsenite methyltransferase family.</text>
</comment>
<evidence type="ECO:0000256" key="9">
    <source>
        <dbReference type="SAM" id="MobiDB-lite"/>
    </source>
</evidence>
<comment type="catalytic activity">
    <reaction evidence="7">
        <text>arsenic triglutathione + 2 [thioredoxin]-dithiol + 2 S-adenosyl-L-methionine + H2O = dimethylarsinous acid + 2 [thioredoxin]-disulfide + 3 glutathione + 2 S-adenosyl-L-homocysteine + 2 H(+)</text>
        <dbReference type="Rhea" id="RHEA:69464"/>
        <dbReference type="Rhea" id="RHEA-COMP:10698"/>
        <dbReference type="Rhea" id="RHEA-COMP:10700"/>
        <dbReference type="ChEBI" id="CHEBI:15377"/>
        <dbReference type="ChEBI" id="CHEBI:15378"/>
        <dbReference type="ChEBI" id="CHEBI:23808"/>
        <dbReference type="ChEBI" id="CHEBI:29950"/>
        <dbReference type="ChEBI" id="CHEBI:50058"/>
        <dbReference type="ChEBI" id="CHEBI:57856"/>
        <dbReference type="ChEBI" id="CHEBI:57925"/>
        <dbReference type="ChEBI" id="CHEBI:59789"/>
        <dbReference type="ChEBI" id="CHEBI:183640"/>
        <dbReference type="EC" id="2.1.1.137"/>
    </reaction>
</comment>
<evidence type="ECO:0000313" key="12">
    <source>
        <dbReference type="Proteomes" id="UP000256661"/>
    </source>
</evidence>
<keyword evidence="2" id="KW-0949">S-adenosyl-L-methionine</keyword>
<evidence type="ECO:0000256" key="2">
    <source>
        <dbReference type="ARBA" id="ARBA00022691"/>
    </source>
</evidence>
<evidence type="ECO:0000313" key="11">
    <source>
        <dbReference type="EMBL" id="REE99934.1"/>
    </source>
</evidence>
<dbReference type="AlphaFoldDB" id="A0A3D9T5E9"/>
<evidence type="ECO:0000256" key="3">
    <source>
        <dbReference type="ARBA" id="ARBA00034487"/>
    </source>
</evidence>
<gene>
    <name evidence="11" type="ORF">DFJ69_5452</name>
</gene>
<organism evidence="11 12">
    <name type="scientific">Thermomonospora umbrina</name>
    <dbReference type="NCBI Taxonomy" id="111806"/>
    <lineage>
        <taxon>Bacteria</taxon>
        <taxon>Bacillati</taxon>
        <taxon>Actinomycetota</taxon>
        <taxon>Actinomycetes</taxon>
        <taxon>Streptosporangiales</taxon>
        <taxon>Thermomonosporaceae</taxon>
        <taxon>Thermomonospora</taxon>
    </lineage>
</organism>
<evidence type="ECO:0000256" key="5">
    <source>
        <dbReference type="ARBA" id="ARBA00034545"/>
    </source>
</evidence>
<dbReference type="OrthoDB" id="9805171at2"/>
<dbReference type="GO" id="GO:0032259">
    <property type="term" value="P:methylation"/>
    <property type="evidence" value="ECO:0007669"/>
    <property type="project" value="UniProtKB-KW"/>
</dbReference>
<dbReference type="PANTHER" id="PTHR43675:SF8">
    <property type="entry name" value="ARSENITE METHYLTRANSFERASE"/>
    <property type="match status" value="1"/>
</dbReference>
<evidence type="ECO:0000256" key="7">
    <source>
        <dbReference type="ARBA" id="ARBA00047943"/>
    </source>
</evidence>
<proteinExistence type="inferred from homology"/>
<evidence type="ECO:0000256" key="6">
    <source>
        <dbReference type="ARBA" id="ARBA00047941"/>
    </source>
</evidence>
<keyword evidence="12" id="KW-1185">Reference proteome</keyword>
<dbReference type="NCBIfam" id="NF008823">
    <property type="entry name" value="PRK11873.1"/>
    <property type="match status" value="1"/>
</dbReference>
<evidence type="ECO:0000259" key="10">
    <source>
        <dbReference type="Pfam" id="PF13847"/>
    </source>
</evidence>
<keyword evidence="11" id="KW-0489">Methyltransferase</keyword>
<evidence type="ECO:0000256" key="1">
    <source>
        <dbReference type="ARBA" id="ARBA00022679"/>
    </source>
</evidence>
<keyword evidence="1 11" id="KW-0808">Transferase</keyword>